<comment type="caution">
    <text evidence="1">The sequence shown here is derived from an EMBL/GenBank/DDBJ whole genome shotgun (WGS) entry which is preliminary data.</text>
</comment>
<organism evidence="1 2">
    <name type="scientific">Cetraspora pellucida</name>
    <dbReference type="NCBI Taxonomy" id="1433469"/>
    <lineage>
        <taxon>Eukaryota</taxon>
        <taxon>Fungi</taxon>
        <taxon>Fungi incertae sedis</taxon>
        <taxon>Mucoromycota</taxon>
        <taxon>Glomeromycotina</taxon>
        <taxon>Glomeromycetes</taxon>
        <taxon>Diversisporales</taxon>
        <taxon>Gigasporaceae</taxon>
        <taxon>Cetraspora</taxon>
    </lineage>
</organism>
<protein>
    <submittedName>
        <fullName evidence="1">5616_t:CDS:1</fullName>
    </submittedName>
</protein>
<dbReference type="EMBL" id="CAJVPW010034149">
    <property type="protein sequence ID" value="CAG8732839.1"/>
    <property type="molecule type" value="Genomic_DNA"/>
</dbReference>
<name>A0ACA9Q0N7_9GLOM</name>
<dbReference type="Proteomes" id="UP000789366">
    <property type="component" value="Unassembled WGS sequence"/>
</dbReference>
<evidence type="ECO:0000313" key="2">
    <source>
        <dbReference type="Proteomes" id="UP000789366"/>
    </source>
</evidence>
<feature type="non-terminal residue" evidence="1">
    <location>
        <position position="71"/>
    </location>
</feature>
<keyword evidence="2" id="KW-1185">Reference proteome</keyword>
<sequence>ISRARKFPDDFYAENNLLMCHFCNYSINFNNVTFIKSHHDSEAHQRAKRNYLSLQRTDKQQSIESLIQVNE</sequence>
<evidence type="ECO:0000313" key="1">
    <source>
        <dbReference type="EMBL" id="CAG8732839.1"/>
    </source>
</evidence>
<feature type="non-terminal residue" evidence="1">
    <location>
        <position position="1"/>
    </location>
</feature>
<proteinExistence type="predicted"/>
<reference evidence="1" key="1">
    <citation type="submission" date="2021-06" db="EMBL/GenBank/DDBJ databases">
        <authorList>
            <person name="Kallberg Y."/>
            <person name="Tangrot J."/>
            <person name="Rosling A."/>
        </authorList>
    </citation>
    <scope>NUCLEOTIDE SEQUENCE</scope>
    <source>
        <strain evidence="1">28 12/20/2015</strain>
    </source>
</reference>
<gene>
    <name evidence="1" type="ORF">SPELUC_LOCUS13233</name>
</gene>
<accession>A0ACA9Q0N7</accession>